<dbReference type="Pfam" id="PF03162">
    <property type="entry name" value="Y_phosphatase2"/>
    <property type="match status" value="1"/>
</dbReference>
<dbReference type="PANTHER" id="PTHR31126:SF70">
    <property type="entry name" value="PROTEIN OCA4"/>
    <property type="match status" value="1"/>
</dbReference>
<accession>A0A1G4ILA9</accession>
<dbReference type="Proteomes" id="UP000191024">
    <property type="component" value="Chromosome A"/>
</dbReference>
<keyword evidence="2" id="KW-1185">Reference proteome</keyword>
<dbReference type="InterPro" id="IPR029021">
    <property type="entry name" value="Prot-tyrosine_phosphatase-like"/>
</dbReference>
<dbReference type="OrthoDB" id="6375174at2759"/>
<dbReference type="PANTHER" id="PTHR31126">
    <property type="entry name" value="TYROSINE-PROTEIN PHOSPHATASE"/>
    <property type="match status" value="1"/>
</dbReference>
<dbReference type="STRING" id="1230905.A0A1G4ILA9"/>
<evidence type="ECO:0000313" key="2">
    <source>
        <dbReference type="Proteomes" id="UP000191024"/>
    </source>
</evidence>
<dbReference type="Gene3D" id="3.90.190.10">
    <property type="entry name" value="Protein tyrosine phosphatase superfamily"/>
    <property type="match status" value="1"/>
</dbReference>
<dbReference type="InterPro" id="IPR004861">
    <property type="entry name" value="Siw14-like"/>
</dbReference>
<protein>
    <submittedName>
        <fullName evidence="1">LAMI_0A00606g1_1</fullName>
    </submittedName>
</protein>
<proteinExistence type="predicted"/>
<organism evidence="1 2">
    <name type="scientific">Lachancea mirantina</name>
    <dbReference type="NCBI Taxonomy" id="1230905"/>
    <lineage>
        <taxon>Eukaryota</taxon>
        <taxon>Fungi</taxon>
        <taxon>Dikarya</taxon>
        <taxon>Ascomycota</taxon>
        <taxon>Saccharomycotina</taxon>
        <taxon>Saccharomycetes</taxon>
        <taxon>Saccharomycetales</taxon>
        <taxon>Saccharomycetaceae</taxon>
        <taxon>Lachancea</taxon>
    </lineage>
</organism>
<dbReference type="AlphaFoldDB" id="A0A1G4ILA9"/>
<sequence length="336" mass="38116">MLVPPANFGVVEEGIYRCSKIETLNLSFIETLNLRTVIFVGGQEPSKFFKEYFERCCISWSLIKVTDMSSALAPPHRANVNPAAEKMSKSAESGKSEMEIYELTDNDDLMLIKSSSQNKIFEVLLDKRNYNTIVVDKSSIVVGILRKILKWDISSVVNEYRLFTGKNSNYMAETFLELINIRLIQDMGDMWTKKRDSLNGNFFGGTSNSDNSASSWEIVNESDLSSSPNLPSHLSKILQEAEAECTAKNGEASVSVSPMARTHSDLGVFANHYRLAFNKSERADYAFYKANRHNMVTLSLPKESHLPSWFTFQRDLWESENAAEEHSFYKESIFQI</sequence>
<reference evidence="1 2" key="1">
    <citation type="submission" date="2016-03" db="EMBL/GenBank/DDBJ databases">
        <authorList>
            <person name="Devillers H."/>
        </authorList>
    </citation>
    <scope>NUCLEOTIDE SEQUENCE [LARGE SCALE GENOMIC DNA]</scope>
    <source>
        <strain evidence="1">CBS 11717</strain>
    </source>
</reference>
<gene>
    <name evidence="1" type="ORF">LAMI_0A00606G</name>
</gene>
<dbReference type="GO" id="GO:0016791">
    <property type="term" value="F:phosphatase activity"/>
    <property type="evidence" value="ECO:0007669"/>
    <property type="project" value="TreeGrafter"/>
</dbReference>
<dbReference type="CDD" id="cd17662">
    <property type="entry name" value="PFA-DSP_Oca4"/>
    <property type="match status" value="1"/>
</dbReference>
<name>A0A1G4ILA9_9SACH</name>
<dbReference type="EMBL" id="LT598462">
    <property type="protein sequence ID" value="SCU77302.1"/>
    <property type="molecule type" value="Genomic_DNA"/>
</dbReference>
<dbReference type="SUPFAM" id="SSF52799">
    <property type="entry name" value="(Phosphotyrosine protein) phosphatases II"/>
    <property type="match status" value="1"/>
</dbReference>
<evidence type="ECO:0000313" key="1">
    <source>
        <dbReference type="EMBL" id="SCU77302.1"/>
    </source>
</evidence>